<sequence>MIGSFAQPDFRRNKLREIIIGGEDSKPEAPWQLVVIVAGDKYRHLVLSPRLRHHRRRKDQAGHVVLSPICGHRRGLLLSLLHLPLLLLLLVLGIRLRSSSLLHRSTLQSGIHDNLGRYSSIVLARLDLHWLLWYRTALENVEVSSRLSLSRVVSQLSLSLS</sequence>
<proteinExistence type="predicted"/>
<evidence type="ECO:0000313" key="2">
    <source>
        <dbReference type="EMBL" id="GMN37395.1"/>
    </source>
</evidence>
<dbReference type="Proteomes" id="UP001187192">
    <property type="component" value="Unassembled WGS sequence"/>
</dbReference>
<protein>
    <submittedName>
        <fullName evidence="2">Uncharacterized protein</fullName>
    </submittedName>
</protein>
<gene>
    <name evidence="2" type="ORF">TIFTF001_006772</name>
</gene>
<feature type="transmembrane region" description="Helical" evidence="1">
    <location>
        <begin position="76"/>
        <end position="94"/>
    </location>
</feature>
<evidence type="ECO:0000256" key="1">
    <source>
        <dbReference type="SAM" id="Phobius"/>
    </source>
</evidence>
<evidence type="ECO:0000313" key="3">
    <source>
        <dbReference type="Proteomes" id="UP001187192"/>
    </source>
</evidence>
<dbReference type="EMBL" id="BTGU01000007">
    <property type="protein sequence ID" value="GMN37395.1"/>
    <property type="molecule type" value="Genomic_DNA"/>
</dbReference>
<accession>A0AA87ZRW7</accession>
<name>A0AA87ZRW7_FICCA</name>
<keyword evidence="1" id="KW-1133">Transmembrane helix</keyword>
<keyword evidence="3" id="KW-1185">Reference proteome</keyword>
<keyword evidence="1" id="KW-0812">Transmembrane</keyword>
<keyword evidence="1" id="KW-0472">Membrane</keyword>
<organism evidence="2 3">
    <name type="scientific">Ficus carica</name>
    <name type="common">Common fig</name>
    <dbReference type="NCBI Taxonomy" id="3494"/>
    <lineage>
        <taxon>Eukaryota</taxon>
        <taxon>Viridiplantae</taxon>
        <taxon>Streptophyta</taxon>
        <taxon>Embryophyta</taxon>
        <taxon>Tracheophyta</taxon>
        <taxon>Spermatophyta</taxon>
        <taxon>Magnoliopsida</taxon>
        <taxon>eudicotyledons</taxon>
        <taxon>Gunneridae</taxon>
        <taxon>Pentapetalae</taxon>
        <taxon>rosids</taxon>
        <taxon>fabids</taxon>
        <taxon>Rosales</taxon>
        <taxon>Moraceae</taxon>
        <taxon>Ficeae</taxon>
        <taxon>Ficus</taxon>
    </lineage>
</organism>
<comment type="caution">
    <text evidence="2">The sequence shown here is derived from an EMBL/GenBank/DDBJ whole genome shotgun (WGS) entry which is preliminary data.</text>
</comment>
<dbReference type="AlphaFoldDB" id="A0AA87ZRW7"/>
<reference evidence="2" key="1">
    <citation type="submission" date="2023-07" db="EMBL/GenBank/DDBJ databases">
        <title>draft genome sequence of fig (Ficus carica).</title>
        <authorList>
            <person name="Takahashi T."/>
            <person name="Nishimura K."/>
        </authorList>
    </citation>
    <scope>NUCLEOTIDE SEQUENCE</scope>
</reference>